<dbReference type="InterPro" id="IPR029035">
    <property type="entry name" value="DHS-like_NAD/FAD-binding_dom"/>
</dbReference>
<dbReference type="AlphaFoldDB" id="A0A0F9IDV9"/>
<dbReference type="SUPFAM" id="SSF52467">
    <property type="entry name" value="DHS-like NAD/FAD-binding domain"/>
    <property type="match status" value="1"/>
</dbReference>
<dbReference type="Pfam" id="PF13289">
    <property type="entry name" value="SIR2_2"/>
    <property type="match status" value="1"/>
</dbReference>
<dbReference type="EMBL" id="LAZR01012633">
    <property type="protein sequence ID" value="KKM25821.1"/>
    <property type="molecule type" value="Genomic_DNA"/>
</dbReference>
<accession>A0A0F9IDV9</accession>
<gene>
    <name evidence="1" type="ORF">LCGC14_1591080</name>
</gene>
<organism evidence="1">
    <name type="scientific">marine sediment metagenome</name>
    <dbReference type="NCBI Taxonomy" id="412755"/>
    <lineage>
        <taxon>unclassified sequences</taxon>
        <taxon>metagenomes</taxon>
        <taxon>ecological metagenomes</taxon>
    </lineage>
</organism>
<sequence>MKEISFNIEIFRDAINEIFNNFGVDRETFAQFDICVRVIKTILFYYCAAESKDIEFFDNFEYGYTTLATIKKDIDGLKEVVITIICEINHLENDTFLFDMNEGIHSKLGNDKLDKILYIIPNEKLDARKKLKFENKLYNPQYSPSKLKIWDFEDLKPLIEEYSVFVSGLSEIFKDLALRNIFDSDIKKQVEKGNNISNKLLKLIPQIKSGALVLNLGAGVSQSEDMPGWNDLLQNLMVRAIRENKKYFPNSLEDNELDYYAKRIHDQERNYPLIEAEFIKFALFQQFRKKIENALYKKNQEYSDLIKNIVNFCNIYGIKEIITYNYDDLIENLFESNFFKKNVWSIYNNETYRQKIDEINIYHVHGYLPEVKSDIILSELEYYRFLQDNSFWANKIQKKHYGHSHCLLIGLSIKDPNLRRILFNAQQDRFKNKMNQSAFLPHFAFIRKTSKADFLMRRGKGEYLAKSETEEVLTIYHLFKQFTYSQFGINVIWIDSYDEIPIILDELIKNRIRKRGF</sequence>
<protein>
    <submittedName>
        <fullName evidence="1">Uncharacterized protein</fullName>
    </submittedName>
</protein>
<evidence type="ECO:0000313" key="1">
    <source>
        <dbReference type="EMBL" id="KKM25821.1"/>
    </source>
</evidence>
<name>A0A0F9IDV9_9ZZZZ</name>
<reference evidence="1" key="1">
    <citation type="journal article" date="2015" name="Nature">
        <title>Complex archaea that bridge the gap between prokaryotes and eukaryotes.</title>
        <authorList>
            <person name="Spang A."/>
            <person name="Saw J.H."/>
            <person name="Jorgensen S.L."/>
            <person name="Zaremba-Niedzwiedzka K."/>
            <person name="Martijn J."/>
            <person name="Lind A.E."/>
            <person name="van Eijk R."/>
            <person name="Schleper C."/>
            <person name="Guy L."/>
            <person name="Ettema T.J."/>
        </authorList>
    </citation>
    <scope>NUCLEOTIDE SEQUENCE</scope>
</reference>
<proteinExistence type="predicted"/>
<comment type="caution">
    <text evidence="1">The sequence shown here is derived from an EMBL/GenBank/DDBJ whole genome shotgun (WGS) entry which is preliminary data.</text>
</comment>